<sequence length="205" mass="24432">MLSMDIISICFNFDSIDVMYAKKTIFFLNIVEAFKIKSLHYDITKIDISNIVKEYIAEKKINPIAIRWVLRDEDLFKKYIVIPYMNKKYIEKNVHYEIEKELCRYFKYYNIYFKIINSFYENHSKKLNIKAFAVPKSIVDFCVDVSKDLGVKTDIIEPKEESRERTLKNIKRNKSDTIFKNNIFVKESCNIDILEFASNIGILLR</sequence>
<dbReference type="AlphaFoldDB" id="A0A1T4WWX9"/>
<gene>
    <name evidence="1" type="ORF">SAMN05443428_104126</name>
</gene>
<accession>A0A1T4WWX9</accession>
<dbReference type="Gene3D" id="3.30.420.40">
    <property type="match status" value="1"/>
</dbReference>
<evidence type="ECO:0000313" key="2">
    <source>
        <dbReference type="Proteomes" id="UP000190105"/>
    </source>
</evidence>
<proteinExistence type="predicted"/>
<evidence type="ECO:0000313" key="1">
    <source>
        <dbReference type="EMBL" id="SKA81853.1"/>
    </source>
</evidence>
<organism evidence="1 2">
    <name type="scientific">Caloramator quimbayensis</name>
    <dbReference type="NCBI Taxonomy" id="1147123"/>
    <lineage>
        <taxon>Bacteria</taxon>
        <taxon>Bacillati</taxon>
        <taxon>Bacillota</taxon>
        <taxon>Clostridia</taxon>
        <taxon>Eubacteriales</taxon>
        <taxon>Clostridiaceae</taxon>
        <taxon>Caloramator</taxon>
    </lineage>
</organism>
<protein>
    <submittedName>
        <fullName evidence="1">Uncharacterized protein</fullName>
    </submittedName>
</protein>
<dbReference type="RefSeq" id="WP_078695755.1">
    <property type="nucleotide sequence ID" value="NZ_FUYH01000004.1"/>
</dbReference>
<dbReference type="Gene3D" id="3.30.1490.300">
    <property type="match status" value="1"/>
</dbReference>
<keyword evidence="2" id="KW-1185">Reference proteome</keyword>
<dbReference type="EMBL" id="FUYH01000004">
    <property type="protein sequence ID" value="SKA81853.1"/>
    <property type="molecule type" value="Genomic_DNA"/>
</dbReference>
<name>A0A1T4WWX9_9CLOT</name>
<dbReference type="OrthoDB" id="9809586at2"/>
<dbReference type="Proteomes" id="UP000190105">
    <property type="component" value="Unassembled WGS sequence"/>
</dbReference>
<dbReference type="STRING" id="1147123.SAMN05443428_104126"/>
<reference evidence="2" key="1">
    <citation type="submission" date="2017-02" db="EMBL/GenBank/DDBJ databases">
        <authorList>
            <person name="Varghese N."/>
            <person name="Submissions S."/>
        </authorList>
    </citation>
    <scope>NUCLEOTIDE SEQUENCE [LARGE SCALE GENOMIC DNA]</scope>
    <source>
        <strain evidence="2">USBA 833</strain>
    </source>
</reference>